<dbReference type="Proteomes" id="UP000827872">
    <property type="component" value="Linkage Group LG02"/>
</dbReference>
<reference evidence="1" key="1">
    <citation type="submission" date="2021-08" db="EMBL/GenBank/DDBJ databases">
        <title>The first chromosome-level gecko genome reveals the dynamic sex chromosomes of Neotropical dwarf geckos (Sphaerodactylidae: Sphaerodactylus).</title>
        <authorList>
            <person name="Pinto B.J."/>
            <person name="Keating S.E."/>
            <person name="Gamble T."/>
        </authorList>
    </citation>
    <scope>NUCLEOTIDE SEQUENCE</scope>
    <source>
        <strain evidence="1">TG3544</strain>
    </source>
</reference>
<protein>
    <submittedName>
        <fullName evidence="1">Uncharacterized protein</fullName>
    </submittedName>
</protein>
<accession>A0ACB8G3V9</accession>
<evidence type="ECO:0000313" key="1">
    <source>
        <dbReference type="EMBL" id="KAH8014210.1"/>
    </source>
</evidence>
<sequence>MANKTRKGSVQERPEMDSKLDHVLEAITNMQKESMEHFIKIEGKFSIMENNFGKIQEEIREIKQDLTLLKVMEKKVNNMEGQLVNLTESHKDMEQKQQDMDVTMSKMWDQMALLELRQKENMLRFRGVIIEGEENITQLMMTQLAKYLDVDEEVMAEDISKE</sequence>
<gene>
    <name evidence="1" type="ORF">K3G42_027446</name>
</gene>
<organism evidence="1 2">
    <name type="scientific">Sphaerodactylus townsendi</name>
    <dbReference type="NCBI Taxonomy" id="933632"/>
    <lineage>
        <taxon>Eukaryota</taxon>
        <taxon>Metazoa</taxon>
        <taxon>Chordata</taxon>
        <taxon>Craniata</taxon>
        <taxon>Vertebrata</taxon>
        <taxon>Euteleostomi</taxon>
        <taxon>Lepidosauria</taxon>
        <taxon>Squamata</taxon>
        <taxon>Bifurcata</taxon>
        <taxon>Gekkota</taxon>
        <taxon>Sphaerodactylidae</taxon>
        <taxon>Sphaerodactylus</taxon>
    </lineage>
</organism>
<keyword evidence="2" id="KW-1185">Reference proteome</keyword>
<dbReference type="EMBL" id="CM037615">
    <property type="protein sequence ID" value="KAH8014210.1"/>
    <property type="molecule type" value="Genomic_DNA"/>
</dbReference>
<proteinExistence type="predicted"/>
<name>A0ACB8G3V9_9SAUR</name>
<comment type="caution">
    <text evidence="1">The sequence shown here is derived from an EMBL/GenBank/DDBJ whole genome shotgun (WGS) entry which is preliminary data.</text>
</comment>
<evidence type="ECO:0000313" key="2">
    <source>
        <dbReference type="Proteomes" id="UP000827872"/>
    </source>
</evidence>